<feature type="binding site" evidence="8">
    <location>
        <position position="233"/>
    </location>
    <ligand>
        <name>substrate</name>
    </ligand>
</feature>
<dbReference type="PANTHER" id="PTHR21256:SF2">
    <property type="entry name" value="HISTIDINE BIOSYNTHESIS TRIFUNCTIONAL PROTEIN"/>
    <property type="match status" value="1"/>
</dbReference>
<sequence length="400" mass="42662">MADIAGILDAVKAEGMSAALRYTEAYDGVSMKPEEVFFDPLSVPAARVAADVQEAIDRAIDQVRRFHKAVAPRGTVLSAGSGLEVEERWIPFRRVGLYVPNGQFPLVSSLIMTAVPAMEAGVGAIVVALAPRPRAGLGAVWLYALQRLGIREVVRLGGAQAIAALGYGLEGLDPVDFIAGPGNRYVTEAKMELERRGVVGVDGYAGPSEVLLIANDLEWADAVWADLAAQAEHDQMARAELVTTNSELARWVERRAANLPPGMGTITVTIVASLAEAVDWANQRAPEHLGLMGEDAEALASSIFTAGALFIGPMAGQALGDYVAGPSHVLPTGGRGRFQSGLTTRSFCRRMSVIRAAWSLDRDLLQAGMRLAELEGLQAHRDSLALRQQWQEAKNDGTDG</sequence>
<evidence type="ECO:0000256" key="2">
    <source>
        <dbReference type="ARBA" id="ARBA00022723"/>
    </source>
</evidence>
<dbReference type="InterPro" id="IPR016161">
    <property type="entry name" value="Ald_DH/histidinol_DH"/>
</dbReference>
<dbReference type="GO" id="GO:0005829">
    <property type="term" value="C:cytosol"/>
    <property type="evidence" value="ECO:0007669"/>
    <property type="project" value="TreeGrafter"/>
</dbReference>
<evidence type="ECO:0000256" key="3">
    <source>
        <dbReference type="ARBA" id="ARBA00022833"/>
    </source>
</evidence>
<dbReference type="GO" id="GO:0046872">
    <property type="term" value="F:metal ion binding"/>
    <property type="evidence" value="ECO:0007669"/>
    <property type="project" value="UniProtKB-KW"/>
</dbReference>
<dbReference type="SUPFAM" id="SSF53720">
    <property type="entry name" value="ALDH-like"/>
    <property type="match status" value="1"/>
</dbReference>
<dbReference type="PIRSF" id="PIRSF000099">
    <property type="entry name" value="Histidinol_dh"/>
    <property type="match status" value="1"/>
</dbReference>
<evidence type="ECO:0000256" key="1">
    <source>
        <dbReference type="ARBA" id="ARBA00010178"/>
    </source>
</evidence>
<feature type="binding site" evidence="9">
    <location>
        <position position="321"/>
    </location>
    <ligand>
        <name>Zn(2+)</name>
        <dbReference type="ChEBI" id="CHEBI:29105"/>
    </ligand>
</feature>
<comment type="caution">
    <text evidence="11">The sequence shown here is derived from an EMBL/GenBank/DDBJ whole genome shotgun (WGS) entry which is preliminary data.</text>
</comment>
<dbReference type="PRINTS" id="PR00083">
    <property type="entry name" value="HOLDHDRGNASE"/>
</dbReference>
<dbReference type="CDD" id="cd06572">
    <property type="entry name" value="Histidinol_dh"/>
    <property type="match status" value="1"/>
</dbReference>
<feature type="binding site" evidence="8">
    <location>
        <position position="380"/>
    </location>
    <ligand>
        <name>substrate</name>
    </ligand>
</feature>
<dbReference type="GO" id="GO:0000105">
    <property type="term" value="P:L-histidine biosynthetic process"/>
    <property type="evidence" value="ECO:0007669"/>
    <property type="project" value="InterPro"/>
</dbReference>
<evidence type="ECO:0000313" key="11">
    <source>
        <dbReference type="EMBL" id="NMP24741.1"/>
    </source>
</evidence>
<evidence type="ECO:0000256" key="4">
    <source>
        <dbReference type="ARBA" id="ARBA00023002"/>
    </source>
</evidence>
<feature type="binding site" evidence="7">
    <location>
        <position position="98"/>
    </location>
    <ligand>
        <name>NAD(+)</name>
        <dbReference type="ChEBI" id="CHEBI:57540"/>
    </ligand>
</feature>
<feature type="binding site" evidence="8">
    <location>
        <position position="375"/>
    </location>
    <ligand>
        <name>substrate</name>
    </ligand>
</feature>
<gene>
    <name evidence="11" type="primary">hisD</name>
    <name evidence="11" type="ORF">HIJ39_20750</name>
</gene>
<keyword evidence="12" id="KW-1185">Reference proteome</keyword>
<organism evidence="11 12">
    <name type="scientific">Sulfobacillus harzensis</name>
    <dbReference type="NCBI Taxonomy" id="2729629"/>
    <lineage>
        <taxon>Bacteria</taxon>
        <taxon>Bacillati</taxon>
        <taxon>Bacillota</taxon>
        <taxon>Clostridia</taxon>
        <taxon>Eubacteriales</taxon>
        <taxon>Clostridiales Family XVII. Incertae Sedis</taxon>
        <taxon>Sulfobacillus</taxon>
    </lineage>
</organism>
<dbReference type="PANTHER" id="PTHR21256">
    <property type="entry name" value="HISTIDINOL DEHYDROGENASE HDH"/>
    <property type="match status" value="1"/>
</dbReference>
<accession>A0A7Y0L7Q4</accession>
<feature type="active site" description="Proton acceptor" evidence="6">
    <location>
        <position position="288"/>
    </location>
</feature>
<dbReference type="FunFam" id="3.40.50.1980:FF:000001">
    <property type="entry name" value="Histidinol dehydrogenase"/>
    <property type="match status" value="1"/>
</dbReference>
<evidence type="ECO:0000313" key="12">
    <source>
        <dbReference type="Proteomes" id="UP000533476"/>
    </source>
</evidence>
<evidence type="ECO:0000256" key="8">
    <source>
        <dbReference type="PIRSR" id="PIRSR000099-3"/>
    </source>
</evidence>
<name>A0A7Y0L7Q4_9FIRM</name>
<dbReference type="EC" id="1.1.1.23" evidence="11"/>
<reference evidence="11 12" key="1">
    <citation type="submission" date="2020-04" db="EMBL/GenBank/DDBJ databases">
        <authorList>
            <person name="Zhang R."/>
            <person name="Schippers A."/>
        </authorList>
    </citation>
    <scope>NUCLEOTIDE SEQUENCE [LARGE SCALE GENOMIC DNA]</scope>
    <source>
        <strain evidence="11 12">DSM 109850</strain>
    </source>
</reference>
<feature type="binding site" evidence="8">
    <location>
        <position position="321"/>
    </location>
    <ligand>
        <name>substrate</name>
    </ligand>
</feature>
<dbReference type="InterPro" id="IPR022695">
    <property type="entry name" value="Histidinol_DH_monofunct"/>
</dbReference>
<feature type="binding site" evidence="9">
    <location>
        <position position="233"/>
    </location>
    <ligand>
        <name>Zn(2+)</name>
        <dbReference type="ChEBI" id="CHEBI:29105"/>
    </ligand>
</feature>
<evidence type="ECO:0000256" key="7">
    <source>
        <dbReference type="PIRSR" id="PIRSR000099-2"/>
    </source>
</evidence>
<feature type="binding site" evidence="7">
    <location>
        <position position="160"/>
    </location>
    <ligand>
        <name>NAD(+)</name>
        <dbReference type="ChEBI" id="CHEBI:57540"/>
    </ligand>
</feature>
<feature type="binding site" evidence="8">
    <location>
        <position position="288"/>
    </location>
    <ligand>
        <name>substrate</name>
    </ligand>
</feature>
<feature type="active site" description="Proton acceptor" evidence="6">
    <location>
        <position position="287"/>
    </location>
</feature>
<dbReference type="GO" id="GO:0051287">
    <property type="term" value="F:NAD binding"/>
    <property type="evidence" value="ECO:0007669"/>
    <property type="project" value="InterPro"/>
</dbReference>
<keyword evidence="4 5" id="KW-0560">Oxidoreductase</keyword>
<protein>
    <submittedName>
        <fullName evidence="11">Histidinol dehydrogenase</fullName>
        <ecNumber evidence="11">1.1.1.23</ecNumber>
    </submittedName>
</protein>
<evidence type="ECO:0000256" key="10">
    <source>
        <dbReference type="RuleBase" id="RU004175"/>
    </source>
</evidence>
<dbReference type="NCBIfam" id="TIGR00069">
    <property type="entry name" value="hisD"/>
    <property type="match status" value="1"/>
</dbReference>
<dbReference type="GO" id="GO:0004399">
    <property type="term" value="F:histidinol dehydrogenase activity"/>
    <property type="evidence" value="ECO:0007669"/>
    <property type="project" value="UniProtKB-EC"/>
</dbReference>
<feature type="binding site" evidence="8">
    <location>
        <position position="230"/>
    </location>
    <ligand>
        <name>substrate</name>
    </ligand>
</feature>
<keyword evidence="7" id="KW-0520">NAD</keyword>
<feature type="binding site" evidence="9">
    <location>
        <position position="230"/>
    </location>
    <ligand>
        <name>Zn(2+)</name>
        <dbReference type="ChEBI" id="CHEBI:29105"/>
    </ligand>
</feature>
<proteinExistence type="inferred from homology"/>
<dbReference type="Pfam" id="PF00815">
    <property type="entry name" value="Histidinol_dh"/>
    <property type="match status" value="1"/>
</dbReference>
<evidence type="ECO:0000256" key="5">
    <source>
        <dbReference type="PIRNR" id="PIRNR000099"/>
    </source>
</evidence>
<dbReference type="Gene3D" id="3.40.50.1980">
    <property type="entry name" value="Nitrogenase molybdenum iron protein domain"/>
    <property type="match status" value="2"/>
</dbReference>
<comment type="similarity">
    <text evidence="1 5 10">Belongs to the histidinol dehydrogenase family.</text>
</comment>
<dbReference type="Proteomes" id="UP000533476">
    <property type="component" value="Unassembled WGS sequence"/>
</dbReference>
<evidence type="ECO:0000256" key="9">
    <source>
        <dbReference type="PIRSR" id="PIRSR000099-4"/>
    </source>
</evidence>
<dbReference type="Gene3D" id="1.20.5.1300">
    <property type="match status" value="1"/>
</dbReference>
<keyword evidence="3 9" id="KW-0862">Zinc</keyword>
<comment type="cofactor">
    <cofactor evidence="9">
        <name>Zn(2+)</name>
        <dbReference type="ChEBI" id="CHEBI:29105"/>
    </cofactor>
    <text evidence="9">Binds 1 zinc ion per subunit.</text>
</comment>
<dbReference type="EMBL" id="JABBVZ010000143">
    <property type="protein sequence ID" value="NMP24741.1"/>
    <property type="molecule type" value="Genomic_DNA"/>
</dbReference>
<feature type="binding site" evidence="8">
    <location>
        <position position="208"/>
    </location>
    <ligand>
        <name>substrate</name>
    </ligand>
</feature>
<keyword evidence="2 9" id="KW-0479">Metal-binding</keyword>
<dbReference type="RefSeq" id="WP_169102947.1">
    <property type="nucleotide sequence ID" value="NZ_JABBVZ010000143.1"/>
</dbReference>
<dbReference type="AlphaFoldDB" id="A0A7Y0L7Q4"/>
<feature type="binding site" evidence="9">
    <location>
        <position position="380"/>
    </location>
    <ligand>
        <name>Zn(2+)</name>
        <dbReference type="ChEBI" id="CHEBI:29105"/>
    </ligand>
</feature>
<dbReference type="InterPro" id="IPR012131">
    <property type="entry name" value="Hstdl_DH"/>
</dbReference>
<evidence type="ECO:0000256" key="6">
    <source>
        <dbReference type="PIRSR" id="PIRSR000099-1"/>
    </source>
</evidence>
<feature type="binding site" evidence="7">
    <location>
        <position position="183"/>
    </location>
    <ligand>
        <name>NAD(+)</name>
        <dbReference type="ChEBI" id="CHEBI:57540"/>
    </ligand>
</feature>